<feature type="compositionally biased region" description="Basic and acidic residues" evidence="1">
    <location>
        <begin position="42"/>
        <end position="51"/>
    </location>
</feature>
<evidence type="ECO:0000313" key="3">
    <source>
        <dbReference type="Proteomes" id="UP001187192"/>
    </source>
</evidence>
<proteinExistence type="predicted"/>
<feature type="compositionally biased region" description="Polar residues" evidence="1">
    <location>
        <begin position="52"/>
        <end position="62"/>
    </location>
</feature>
<evidence type="ECO:0000313" key="2">
    <source>
        <dbReference type="EMBL" id="GMN38532.1"/>
    </source>
</evidence>
<organism evidence="2 3">
    <name type="scientific">Ficus carica</name>
    <name type="common">Common fig</name>
    <dbReference type="NCBI Taxonomy" id="3494"/>
    <lineage>
        <taxon>Eukaryota</taxon>
        <taxon>Viridiplantae</taxon>
        <taxon>Streptophyta</taxon>
        <taxon>Embryophyta</taxon>
        <taxon>Tracheophyta</taxon>
        <taxon>Spermatophyta</taxon>
        <taxon>Magnoliopsida</taxon>
        <taxon>eudicotyledons</taxon>
        <taxon>Gunneridae</taxon>
        <taxon>Pentapetalae</taxon>
        <taxon>rosids</taxon>
        <taxon>fabids</taxon>
        <taxon>Rosales</taxon>
        <taxon>Moraceae</taxon>
        <taxon>Ficeae</taxon>
        <taxon>Ficus</taxon>
    </lineage>
</organism>
<comment type="caution">
    <text evidence="2">The sequence shown here is derived from an EMBL/GenBank/DDBJ whole genome shotgun (WGS) entry which is preliminary data.</text>
</comment>
<reference evidence="2" key="1">
    <citation type="submission" date="2023-07" db="EMBL/GenBank/DDBJ databases">
        <title>draft genome sequence of fig (Ficus carica).</title>
        <authorList>
            <person name="Takahashi T."/>
            <person name="Nishimura K."/>
        </authorList>
    </citation>
    <scope>NUCLEOTIDE SEQUENCE</scope>
</reference>
<accession>A0AA88D2A2</accession>
<sequence length="62" mass="6866">MQSTSPLVKVGTRVTTARDGSVPNERKIFKNWTGEEVLSPSRLRDKNEESSFRPTSISNSGV</sequence>
<feature type="region of interest" description="Disordered" evidence="1">
    <location>
        <begin position="40"/>
        <end position="62"/>
    </location>
</feature>
<keyword evidence="3" id="KW-1185">Reference proteome</keyword>
<gene>
    <name evidence="2" type="ORF">TIFTF001_007765</name>
</gene>
<dbReference type="EMBL" id="BTGU01000008">
    <property type="protein sequence ID" value="GMN38532.1"/>
    <property type="molecule type" value="Genomic_DNA"/>
</dbReference>
<name>A0AA88D2A2_FICCA</name>
<protein>
    <submittedName>
        <fullName evidence="2">Uncharacterized protein</fullName>
    </submittedName>
</protein>
<dbReference type="Proteomes" id="UP001187192">
    <property type="component" value="Unassembled WGS sequence"/>
</dbReference>
<evidence type="ECO:0000256" key="1">
    <source>
        <dbReference type="SAM" id="MobiDB-lite"/>
    </source>
</evidence>
<dbReference type="AlphaFoldDB" id="A0AA88D2A2"/>